<name>A0A7R8ZSR4_9CRUS</name>
<reference evidence="1" key="1">
    <citation type="submission" date="2020-11" db="EMBL/GenBank/DDBJ databases">
        <authorList>
            <person name="Tran Van P."/>
        </authorList>
    </citation>
    <scope>NUCLEOTIDE SEQUENCE</scope>
</reference>
<proteinExistence type="predicted"/>
<dbReference type="Gene3D" id="3.30.740.10">
    <property type="entry name" value="Protein Inhibitor Of Neuronal Nitric Oxide Synthase"/>
    <property type="match status" value="1"/>
</dbReference>
<gene>
    <name evidence="1" type="ORF">CTOB1V02_LOCUS10871</name>
</gene>
<organism evidence="1">
    <name type="scientific">Cyprideis torosa</name>
    <dbReference type="NCBI Taxonomy" id="163714"/>
    <lineage>
        <taxon>Eukaryota</taxon>
        <taxon>Metazoa</taxon>
        <taxon>Ecdysozoa</taxon>
        <taxon>Arthropoda</taxon>
        <taxon>Crustacea</taxon>
        <taxon>Oligostraca</taxon>
        <taxon>Ostracoda</taxon>
        <taxon>Podocopa</taxon>
        <taxon>Podocopida</taxon>
        <taxon>Cytherocopina</taxon>
        <taxon>Cytheroidea</taxon>
        <taxon>Cytherideidae</taxon>
        <taxon>Cyprideis</taxon>
    </lineage>
</organism>
<sequence>MTMSLTFLVLVVQTLLSTSKSEPHHPLPQVPVILRSSTQSAEIVSSALPLQVEKTIVQLTQKYLQQLEPNSRTDYSVLCQQIEEDLVATYQNPLWICIGGRQDSYGAWVHHLKMHYVRFNIGSHQFVFFVPGRSALPPWTTASMEVTKLFKDLERSQGLVKDLRTSLHLKDFQIRQMHFTLRMQEALLLDIRQGLSNAEQVLKGVNQVQKLEIQKLSSCEEGKQSLSQELAESQNLQAIIEVEAQQCREALKNCEEDRNLQNKSLTKCQMEKREPSSRTDESQFQTILSQIDFLQKEKHILLQKLNQSSEDCQIGLNLIESIRQRVPSHPLETTDELSAEISVLIDERDLLIELVIESRACYSTKFEGAVGNQSQEASKDIELKIQILEEQKETLLKELEQYPVECQGFWIATKRILAVENRQSPLEILESLTKDRDDLVNRIVEARQCEQTKAYKEEIHNITQTLTDKIQELKQQITENQEEAFLRDLQTAHDLSMLTEELKKKDRTIKEISNKFKDLTQMKEEQDRRLQLLRTTLKTLQQEDTKNQSTSS</sequence>
<protein>
    <submittedName>
        <fullName evidence="1">Uncharacterized protein</fullName>
    </submittedName>
</protein>
<dbReference type="GO" id="GO:0030286">
    <property type="term" value="C:dynein complex"/>
    <property type="evidence" value="ECO:0007669"/>
    <property type="project" value="InterPro"/>
</dbReference>
<accession>A0A7R8ZSR4</accession>
<dbReference type="SUPFAM" id="SSF54648">
    <property type="entry name" value="DLC"/>
    <property type="match status" value="1"/>
</dbReference>
<dbReference type="AlphaFoldDB" id="A0A7R8ZSR4"/>
<dbReference type="EMBL" id="OB665554">
    <property type="protein sequence ID" value="CAD7233047.1"/>
    <property type="molecule type" value="Genomic_DNA"/>
</dbReference>
<dbReference type="InterPro" id="IPR037177">
    <property type="entry name" value="DLC_sf"/>
</dbReference>
<evidence type="ECO:0000313" key="1">
    <source>
        <dbReference type="EMBL" id="CAD7233047.1"/>
    </source>
</evidence>
<dbReference type="GO" id="GO:0007017">
    <property type="term" value="P:microtubule-based process"/>
    <property type="evidence" value="ECO:0007669"/>
    <property type="project" value="InterPro"/>
</dbReference>